<dbReference type="OrthoDB" id="1070902at2759"/>
<evidence type="ECO:0000259" key="1">
    <source>
        <dbReference type="PROSITE" id="PS51485"/>
    </source>
</evidence>
<dbReference type="InterPro" id="IPR003245">
    <property type="entry name" value="Phytocyanin_dom"/>
</dbReference>
<protein>
    <submittedName>
        <fullName evidence="2">Cupredoxin</fullName>
    </submittedName>
</protein>
<dbReference type="EMBL" id="PKPP01013975">
    <property type="protein sequence ID" value="PWA40210.1"/>
    <property type="molecule type" value="Genomic_DNA"/>
</dbReference>
<accession>A0A2U1KTY4</accession>
<proteinExistence type="predicted"/>
<reference evidence="2 3" key="1">
    <citation type="journal article" date="2018" name="Mol. Plant">
        <title>The genome of Artemisia annua provides insight into the evolution of Asteraceae family and artemisinin biosynthesis.</title>
        <authorList>
            <person name="Shen Q."/>
            <person name="Zhang L."/>
            <person name="Liao Z."/>
            <person name="Wang S."/>
            <person name="Yan T."/>
            <person name="Shi P."/>
            <person name="Liu M."/>
            <person name="Fu X."/>
            <person name="Pan Q."/>
            <person name="Wang Y."/>
            <person name="Lv Z."/>
            <person name="Lu X."/>
            <person name="Zhang F."/>
            <person name="Jiang W."/>
            <person name="Ma Y."/>
            <person name="Chen M."/>
            <person name="Hao X."/>
            <person name="Li L."/>
            <person name="Tang Y."/>
            <person name="Lv G."/>
            <person name="Zhou Y."/>
            <person name="Sun X."/>
            <person name="Brodelius P.E."/>
            <person name="Rose J.K.C."/>
            <person name="Tang K."/>
        </authorList>
    </citation>
    <scope>NUCLEOTIDE SEQUENCE [LARGE SCALE GENOMIC DNA]</scope>
    <source>
        <strain evidence="3">cv. Huhao1</strain>
        <tissue evidence="2">Leaf</tissue>
    </source>
</reference>
<dbReference type="GO" id="GO:0005886">
    <property type="term" value="C:plasma membrane"/>
    <property type="evidence" value="ECO:0007669"/>
    <property type="project" value="TreeGrafter"/>
</dbReference>
<dbReference type="PANTHER" id="PTHR33021">
    <property type="entry name" value="BLUE COPPER PROTEIN"/>
    <property type="match status" value="1"/>
</dbReference>
<dbReference type="Proteomes" id="UP000245207">
    <property type="component" value="Unassembled WGS sequence"/>
</dbReference>
<evidence type="ECO:0000313" key="3">
    <source>
        <dbReference type="Proteomes" id="UP000245207"/>
    </source>
</evidence>
<dbReference type="SUPFAM" id="SSF49503">
    <property type="entry name" value="Cupredoxins"/>
    <property type="match status" value="1"/>
</dbReference>
<dbReference type="PANTHER" id="PTHR33021:SF339">
    <property type="entry name" value="OS07G0570600 PROTEIN"/>
    <property type="match status" value="1"/>
</dbReference>
<sequence>MIVVGPHDYDYQAAADDKVFKVGDQLEFIYPKDTHNVYAVNSVAFDNCSTESPNCYFDSGDDVGTFTQPGTYYFICGVCRDIVLISTKSSLLMSSMPGEKSRYLPILFMVSLSFID</sequence>
<dbReference type="STRING" id="35608.A0A2U1KTY4"/>
<feature type="domain" description="Phytocyanin" evidence="1">
    <location>
        <begin position="1"/>
        <end position="99"/>
    </location>
</feature>
<organism evidence="2 3">
    <name type="scientific">Artemisia annua</name>
    <name type="common">Sweet wormwood</name>
    <dbReference type="NCBI Taxonomy" id="35608"/>
    <lineage>
        <taxon>Eukaryota</taxon>
        <taxon>Viridiplantae</taxon>
        <taxon>Streptophyta</taxon>
        <taxon>Embryophyta</taxon>
        <taxon>Tracheophyta</taxon>
        <taxon>Spermatophyta</taxon>
        <taxon>Magnoliopsida</taxon>
        <taxon>eudicotyledons</taxon>
        <taxon>Gunneridae</taxon>
        <taxon>Pentapetalae</taxon>
        <taxon>asterids</taxon>
        <taxon>campanulids</taxon>
        <taxon>Asterales</taxon>
        <taxon>Asteraceae</taxon>
        <taxon>Asteroideae</taxon>
        <taxon>Anthemideae</taxon>
        <taxon>Artemisiinae</taxon>
        <taxon>Artemisia</taxon>
    </lineage>
</organism>
<dbReference type="GO" id="GO:0009055">
    <property type="term" value="F:electron transfer activity"/>
    <property type="evidence" value="ECO:0007669"/>
    <property type="project" value="InterPro"/>
</dbReference>
<evidence type="ECO:0000313" key="2">
    <source>
        <dbReference type="EMBL" id="PWA40210.1"/>
    </source>
</evidence>
<dbReference type="PROSITE" id="PS51485">
    <property type="entry name" value="PHYTOCYANIN"/>
    <property type="match status" value="1"/>
</dbReference>
<dbReference type="Gene3D" id="2.60.40.420">
    <property type="entry name" value="Cupredoxins - blue copper proteins"/>
    <property type="match status" value="1"/>
</dbReference>
<dbReference type="InterPro" id="IPR008972">
    <property type="entry name" value="Cupredoxin"/>
</dbReference>
<dbReference type="Pfam" id="PF02298">
    <property type="entry name" value="Cu_bind_like"/>
    <property type="match status" value="1"/>
</dbReference>
<gene>
    <name evidence="2" type="ORF">CTI12_AA564960</name>
</gene>
<name>A0A2U1KTY4_ARTAN</name>
<comment type="caution">
    <text evidence="2">The sequence shown here is derived from an EMBL/GenBank/DDBJ whole genome shotgun (WGS) entry which is preliminary data.</text>
</comment>
<dbReference type="InterPro" id="IPR039391">
    <property type="entry name" value="Phytocyanin-like"/>
</dbReference>
<keyword evidence="3" id="KW-1185">Reference proteome</keyword>
<dbReference type="AlphaFoldDB" id="A0A2U1KTY4"/>